<reference evidence="2 3" key="1">
    <citation type="submission" date="2022-11" db="EMBL/GenBank/DDBJ databases">
        <title>Genome Sequencing of Nocardia sp. ON39_IFM12276 and assembly.</title>
        <authorList>
            <person name="Shimojima M."/>
            <person name="Toyokawa M."/>
            <person name="Uesaka K."/>
        </authorList>
    </citation>
    <scope>NUCLEOTIDE SEQUENCE [LARGE SCALE GENOMIC DNA]</scope>
    <source>
        <strain evidence="2 3">IFM 12276</strain>
    </source>
</reference>
<evidence type="ECO:0000256" key="1">
    <source>
        <dbReference type="SAM" id="MobiDB-lite"/>
    </source>
</evidence>
<evidence type="ECO:0000313" key="3">
    <source>
        <dbReference type="Proteomes" id="UP001317870"/>
    </source>
</evidence>
<feature type="region of interest" description="Disordered" evidence="1">
    <location>
        <begin position="1"/>
        <end position="49"/>
    </location>
</feature>
<organism evidence="2 3">
    <name type="scientific">Nocardia sputorum</name>
    <dbReference type="NCBI Taxonomy" id="2984338"/>
    <lineage>
        <taxon>Bacteria</taxon>
        <taxon>Bacillati</taxon>
        <taxon>Actinomycetota</taxon>
        <taxon>Actinomycetes</taxon>
        <taxon>Mycobacteriales</taxon>
        <taxon>Nocardiaceae</taxon>
        <taxon>Nocardia</taxon>
    </lineage>
</organism>
<gene>
    <name evidence="2" type="ORF">IFM12276_36030</name>
</gene>
<feature type="compositionally biased region" description="Polar residues" evidence="1">
    <location>
        <begin position="1"/>
        <end position="14"/>
    </location>
</feature>
<keyword evidence="3" id="KW-1185">Reference proteome</keyword>
<proteinExistence type="predicted"/>
<dbReference type="EMBL" id="AP026978">
    <property type="protein sequence ID" value="BDU00575.1"/>
    <property type="molecule type" value="Genomic_DNA"/>
</dbReference>
<dbReference type="Proteomes" id="UP001317870">
    <property type="component" value="Chromosome"/>
</dbReference>
<accession>A0ABM8CZT8</accession>
<protein>
    <submittedName>
        <fullName evidence="2">Uncharacterized protein</fullName>
    </submittedName>
</protein>
<sequence>MHATSPDEQTTDQNPRGAADQRPEPCRVRAKHTGRLRPAPRSDATEPFAENLDYSALTEGPDRKHCEIDFSANT</sequence>
<evidence type="ECO:0000313" key="2">
    <source>
        <dbReference type="EMBL" id="BDU00575.1"/>
    </source>
</evidence>
<name>A0ABM8CZT8_9NOCA</name>